<proteinExistence type="predicted"/>
<dbReference type="RefSeq" id="WP_190291124.1">
    <property type="nucleotide sequence ID" value="NZ_JABFCZ010000009.1"/>
</dbReference>
<name>A0A926NYI8_9HYPH</name>
<dbReference type="EMBL" id="JABFCZ010000009">
    <property type="protein sequence ID" value="MBD1546450.1"/>
    <property type="molecule type" value="Genomic_DNA"/>
</dbReference>
<dbReference type="Proteomes" id="UP000598467">
    <property type="component" value="Unassembled WGS sequence"/>
</dbReference>
<feature type="region of interest" description="Disordered" evidence="1">
    <location>
        <begin position="45"/>
        <end position="76"/>
    </location>
</feature>
<feature type="compositionally biased region" description="Basic and acidic residues" evidence="1">
    <location>
        <begin position="63"/>
        <end position="76"/>
    </location>
</feature>
<sequence>MAEPNSSATIRALADLAELSATQLEEGRSVDDVIEILRKAAKSVRSALDPKTEAPEEDFTPVDLKEELEKVEDLSA</sequence>
<evidence type="ECO:0000313" key="2">
    <source>
        <dbReference type="EMBL" id="MBD1546450.1"/>
    </source>
</evidence>
<gene>
    <name evidence="2" type="ORF">HK439_09265</name>
</gene>
<evidence type="ECO:0000313" key="3">
    <source>
        <dbReference type="Proteomes" id="UP000598467"/>
    </source>
</evidence>
<organism evidence="2 3">
    <name type="scientific">Roseibium aggregatum</name>
    <dbReference type="NCBI Taxonomy" id="187304"/>
    <lineage>
        <taxon>Bacteria</taxon>
        <taxon>Pseudomonadati</taxon>
        <taxon>Pseudomonadota</taxon>
        <taxon>Alphaproteobacteria</taxon>
        <taxon>Hyphomicrobiales</taxon>
        <taxon>Stappiaceae</taxon>
        <taxon>Roseibium</taxon>
    </lineage>
</organism>
<reference evidence="2" key="1">
    <citation type="submission" date="2020-05" db="EMBL/GenBank/DDBJ databases">
        <title>Identification of trans-AT polyketide cluster in two marine bacteria, producers of a novel glutaramide-containing polyketide sesbanimide D and analogs.</title>
        <authorList>
            <person name="Kacar D."/>
            <person name="Rodriguez P."/>
            <person name="Canedo L."/>
            <person name="Gonzalez E."/>
            <person name="Galan B."/>
            <person name="De La Calle F."/>
            <person name="Garcia J.L."/>
        </authorList>
    </citation>
    <scope>NUCLEOTIDE SEQUENCE</scope>
    <source>
        <strain evidence="2">PHM038</strain>
    </source>
</reference>
<evidence type="ECO:0000256" key="1">
    <source>
        <dbReference type="SAM" id="MobiDB-lite"/>
    </source>
</evidence>
<comment type="caution">
    <text evidence="2">The sequence shown here is derived from an EMBL/GenBank/DDBJ whole genome shotgun (WGS) entry which is preliminary data.</text>
</comment>
<protein>
    <submittedName>
        <fullName evidence="2">Uncharacterized protein</fullName>
    </submittedName>
</protein>
<accession>A0A926NYI8</accession>
<dbReference type="AlphaFoldDB" id="A0A926NYI8"/>